<reference evidence="1 2" key="1">
    <citation type="submission" date="2016-10" db="EMBL/GenBank/DDBJ databases">
        <authorList>
            <person name="de Groot N.N."/>
        </authorList>
    </citation>
    <scope>NUCLEOTIDE SEQUENCE [LARGE SCALE GENOMIC DNA]</scope>
    <source>
        <strain evidence="1 2">DSM 527</strain>
    </source>
</reference>
<evidence type="ECO:0000313" key="2">
    <source>
        <dbReference type="Proteomes" id="UP000199045"/>
    </source>
</evidence>
<organism evidence="1 2">
    <name type="scientific">Chitinophaga filiformis</name>
    <name type="common">Myxococcus filiformis</name>
    <name type="synonym">Flexibacter filiformis</name>
    <dbReference type="NCBI Taxonomy" id="104663"/>
    <lineage>
        <taxon>Bacteria</taxon>
        <taxon>Pseudomonadati</taxon>
        <taxon>Bacteroidota</taxon>
        <taxon>Chitinophagia</taxon>
        <taxon>Chitinophagales</taxon>
        <taxon>Chitinophagaceae</taxon>
        <taxon>Chitinophaga</taxon>
    </lineage>
</organism>
<dbReference type="Proteomes" id="UP000199045">
    <property type="component" value="Unassembled WGS sequence"/>
</dbReference>
<dbReference type="EMBL" id="FNBN01000001">
    <property type="protein sequence ID" value="SDF22179.1"/>
    <property type="molecule type" value="Genomic_DNA"/>
</dbReference>
<proteinExistence type="predicted"/>
<gene>
    <name evidence="1" type="ORF">SAMN04488121_1011171</name>
</gene>
<protein>
    <submittedName>
        <fullName evidence="1">Uncharacterized protein</fullName>
    </submittedName>
</protein>
<accession>A0A1G7JCH8</accession>
<dbReference type="STRING" id="104663.SAMN04488121_1011171"/>
<name>A0A1G7JCH8_CHIFI</name>
<evidence type="ECO:0000313" key="1">
    <source>
        <dbReference type="EMBL" id="SDF22179.1"/>
    </source>
</evidence>
<dbReference type="AlphaFoldDB" id="A0A1G7JCH8"/>
<sequence length="33" mass="3949">MTKEKKCKLFYSHTKKNVDNNSYKEALKLHFSS</sequence>